<protein>
    <submittedName>
        <fullName evidence="1">Uncharacterized protein</fullName>
    </submittedName>
</protein>
<evidence type="ECO:0000313" key="2">
    <source>
        <dbReference type="Proteomes" id="UP001172680"/>
    </source>
</evidence>
<sequence>MAPLPFQKFKAAFKSKRSPNDKPSTISNPSAASLGGTAAQAPLSQPAQSDQQPADTSKVEPESTSPPTTHIASQPQRPGRQTSAAAGVAPPLLETVQPNNIPVEKYGLFFLNKEQCEETNRNGQAKCNTDVVALHGINGDAFSTWTHSNGQLWLRDFLPSEFPGARIFSFGYPSEVVFTLNTGKLDDFARSLLVKLSAVRHRPEEQARPIIFICHSMGGIVVKQALIIAVLDAPEYDSIRSAVTGILFLGTPHRGSGATQYPQVLANVVNIALAGSSVFVGRIRTDLMKSLEKDSKVLKSISTNFRNQASKFKIVSFIEQKTTPPLKERVVDDVSGVMDIPGETIVPMDGCDHREICRFVPAESVFYSEEEKECLRSLSFREIEFRRQTVERALRKTCDWLFNHPTYQSWDNTDSGTQHNDLLWIKGKPGAGKSTLMKEAFMRKLKSRTSVSHVTVVAFFFNARGGSLEKSMVGMFRSLLHQLSEQVRAVLTALLPTYRRKRDLHQPSWTWQLEELQEHVLTAMTKSEHRRIVVFIDALDECNENDRQSVADFFTNAAISAKSSNCKLKVCLSSRHYPNIQLHNWSEIRMEDCNIKDISTYVVAKLGTRIDSDTTVQLLSKSIAAKALGVFLWVVLVVRQLVQALVDEETDDKLFAIVSSVPQELSDVFKQIVDSIPQGERPEFAMIMFWVLLAQRPLTATELRYALAFGTAHKSQKDCEASPAFVKKDEQMEKLLRKRSRGLAEILKNGSGGPATVQFIHESVRDFLLKEHVLHTFDSSPGKDAVGTGHLLLEQTCINYITTQEILGRRVSHGRDWDEEQKLGEELTTAYPFLRYAINSLFEHAAEAERRGVSNQLLPSCFEGLDTAAFRAWRVFWDVLNFYQPQWSQATLLHVAAHYGLLYWVKALVDKGADINAQAGHYGNALQAASARGHETIVELLLNRGADINAQGGSFGNALQAALAEGHETIAELLLNKGADINAQGGSFGNALQVASAMGSKKIVELLLNRGVDINAQGGSFGNALQAASARGKETIVELLLNRGADINAQSGYYGNALQAASARGHKTIVELLLNKGADVSAQGGRFGNALNAAAFNGLLFTLPREVVT</sequence>
<dbReference type="Proteomes" id="UP001172680">
    <property type="component" value="Unassembled WGS sequence"/>
</dbReference>
<evidence type="ECO:0000313" key="1">
    <source>
        <dbReference type="EMBL" id="KAJ9649805.1"/>
    </source>
</evidence>
<dbReference type="EMBL" id="JAPDRP010000001">
    <property type="protein sequence ID" value="KAJ9649805.1"/>
    <property type="molecule type" value="Genomic_DNA"/>
</dbReference>
<accession>A0ACC2ZQK8</accession>
<comment type="caution">
    <text evidence="1">The sequence shown here is derived from an EMBL/GenBank/DDBJ whole genome shotgun (WGS) entry which is preliminary data.</text>
</comment>
<name>A0ACC2ZQK8_9PEZI</name>
<gene>
    <name evidence="1" type="ORF">H2199_000584</name>
</gene>
<keyword evidence="2" id="KW-1185">Reference proteome</keyword>
<proteinExistence type="predicted"/>
<reference evidence="1" key="1">
    <citation type="submission" date="2022-10" db="EMBL/GenBank/DDBJ databases">
        <title>Culturing micro-colonial fungi from biological soil crusts in the Mojave desert and describing Neophaeococcomyces mojavensis, and introducing the new genera and species Taxawa tesnikishii.</title>
        <authorList>
            <person name="Kurbessoian T."/>
            <person name="Stajich J.E."/>
        </authorList>
    </citation>
    <scope>NUCLEOTIDE SEQUENCE</scope>
    <source>
        <strain evidence="1">JES_115</strain>
    </source>
</reference>
<organism evidence="1 2">
    <name type="scientific">Coniosporium tulheliwenetii</name>
    <dbReference type="NCBI Taxonomy" id="3383036"/>
    <lineage>
        <taxon>Eukaryota</taxon>
        <taxon>Fungi</taxon>
        <taxon>Dikarya</taxon>
        <taxon>Ascomycota</taxon>
        <taxon>Pezizomycotina</taxon>
        <taxon>Dothideomycetes</taxon>
        <taxon>Dothideomycetes incertae sedis</taxon>
        <taxon>Coniosporium</taxon>
    </lineage>
</organism>